<reference evidence="1" key="1">
    <citation type="submission" date="2021-11" db="EMBL/GenBank/DDBJ databases">
        <title>Australian commercial rhizobial inoculants.</title>
        <authorList>
            <person name="Kohlmeier M.G."/>
            <person name="O'Hara G.W."/>
            <person name="Colombi E."/>
            <person name="Ramsay J.P."/>
            <person name="Terpolilli J."/>
        </authorList>
    </citation>
    <scope>NUCLEOTIDE SEQUENCE</scope>
    <source>
        <strain evidence="1">CC829</strain>
    </source>
</reference>
<keyword evidence="2" id="KW-1185">Reference proteome</keyword>
<dbReference type="EMBL" id="CP088100">
    <property type="protein sequence ID" value="UFW82834.1"/>
    <property type="molecule type" value="Genomic_DNA"/>
</dbReference>
<gene>
    <name evidence="1" type="ORF">BjapCC829_22865</name>
</gene>
<protein>
    <submittedName>
        <fullName evidence="1">Uncharacterized protein</fullName>
    </submittedName>
</protein>
<evidence type="ECO:0000313" key="2">
    <source>
        <dbReference type="Proteomes" id="UP001430990"/>
    </source>
</evidence>
<evidence type="ECO:0000313" key="1">
    <source>
        <dbReference type="EMBL" id="UFW82834.1"/>
    </source>
</evidence>
<proteinExistence type="predicted"/>
<name>A0ABY3QAD0_9BRAD</name>
<organism evidence="1 2">
    <name type="scientific">Bradyrhizobium barranii</name>
    <dbReference type="NCBI Taxonomy" id="2992140"/>
    <lineage>
        <taxon>Bacteria</taxon>
        <taxon>Pseudomonadati</taxon>
        <taxon>Pseudomonadota</taxon>
        <taxon>Alphaproteobacteria</taxon>
        <taxon>Hyphomicrobiales</taxon>
        <taxon>Nitrobacteraceae</taxon>
        <taxon>Bradyrhizobium</taxon>
    </lineage>
</organism>
<dbReference type="RefSeq" id="WP_231141907.1">
    <property type="nucleotide sequence ID" value="NZ_CP088100.1"/>
</dbReference>
<sequence>MINFSRSTHIYTLPGAFFSNGGAMMEFIFERRQYEAAVQTFAKEASPAGITESVAAARRYGFHVTRAEARDAAADALREKLAALGYSESDIQWHAARRGRRDRHFYFMDQRTVAARWDELRKRRTH</sequence>
<accession>A0ABY3QAD0</accession>
<dbReference type="Proteomes" id="UP001430990">
    <property type="component" value="Chromosome"/>
</dbReference>